<proteinExistence type="predicted"/>
<sequence length="165" mass="16814">MTSTLPKPTASNPMAHTFAGLQVGAGGHDEVFEYVTGFAASSAVAIVLGGDAGGTLEGVGVGDVAQRLAEVFGVRKADAARLLGVSESTVSRQSRPSVDVLDRTLTASEVFASVAAVLGPDGARIWFRTPSAVLGGHAPLDLLPTRTGEKQVQSVVEALLNGAFL</sequence>
<dbReference type="AlphaFoldDB" id="A0A1U7P386"/>
<evidence type="ECO:0000313" key="4">
    <source>
        <dbReference type="Proteomes" id="UP000186607"/>
    </source>
</evidence>
<evidence type="ECO:0000313" key="3">
    <source>
        <dbReference type="EMBL" id="OLV19632.1"/>
    </source>
</evidence>
<dbReference type="Proteomes" id="UP000186607">
    <property type="component" value="Unassembled WGS sequence"/>
</dbReference>
<accession>A0A1U7P386</accession>
<reference evidence="3 4" key="1">
    <citation type="submission" date="2017-01" db="EMBL/GenBank/DDBJ databases">
        <title>Genome Analysis of Deinococcus marmoris KOPRI26562.</title>
        <authorList>
            <person name="Kim J.H."/>
            <person name="Oh H.-M."/>
        </authorList>
    </citation>
    <scope>NUCLEOTIDE SEQUENCE [LARGE SCALE GENOMIC DNA]</scope>
    <source>
        <strain evidence="3 4">KOPRI26562</strain>
    </source>
</reference>
<dbReference type="Pfam" id="PF09722">
    <property type="entry name" value="Xre_MbcA_ParS_C"/>
    <property type="match status" value="1"/>
</dbReference>
<dbReference type="InterPro" id="IPR001387">
    <property type="entry name" value="Cro/C1-type_HTH"/>
</dbReference>
<feature type="domain" description="Antitoxin Xre/MbcA/ParS-like toxin-binding" evidence="1">
    <location>
        <begin position="116"/>
        <end position="160"/>
    </location>
</feature>
<feature type="domain" description="Antitoxin Xre-like helix-turn-helix" evidence="2">
    <location>
        <begin position="64"/>
        <end position="103"/>
    </location>
</feature>
<dbReference type="OrthoDB" id="67989at2"/>
<organism evidence="3 4">
    <name type="scientific">Deinococcus marmoris</name>
    <dbReference type="NCBI Taxonomy" id="249408"/>
    <lineage>
        <taxon>Bacteria</taxon>
        <taxon>Thermotogati</taxon>
        <taxon>Deinococcota</taxon>
        <taxon>Deinococci</taxon>
        <taxon>Deinococcales</taxon>
        <taxon>Deinococcaceae</taxon>
        <taxon>Deinococcus</taxon>
    </lineage>
</organism>
<gene>
    <name evidence="3" type="ORF">BOO71_0002152</name>
</gene>
<dbReference type="STRING" id="249408.BOO71_0002152"/>
<comment type="caution">
    <text evidence="3">The sequence shown here is derived from an EMBL/GenBank/DDBJ whole genome shotgun (WGS) entry which is preliminary data.</text>
</comment>
<dbReference type="EMBL" id="MSTI01000026">
    <property type="protein sequence ID" value="OLV19632.1"/>
    <property type="molecule type" value="Genomic_DNA"/>
</dbReference>
<dbReference type="CDD" id="cd00093">
    <property type="entry name" value="HTH_XRE"/>
    <property type="match status" value="1"/>
</dbReference>
<dbReference type="GO" id="GO:0003677">
    <property type="term" value="F:DNA binding"/>
    <property type="evidence" value="ECO:0007669"/>
    <property type="project" value="InterPro"/>
</dbReference>
<keyword evidence="4" id="KW-1185">Reference proteome</keyword>
<evidence type="ECO:0000259" key="2">
    <source>
        <dbReference type="Pfam" id="PF20432"/>
    </source>
</evidence>
<name>A0A1U7P386_9DEIO</name>
<dbReference type="InterPro" id="IPR024467">
    <property type="entry name" value="Xre/MbcA/ParS-like_toxin-bd"/>
</dbReference>
<dbReference type="Pfam" id="PF20432">
    <property type="entry name" value="Xre-like-HTH"/>
    <property type="match status" value="1"/>
</dbReference>
<dbReference type="InterPro" id="IPR046847">
    <property type="entry name" value="Xre-like_HTH"/>
</dbReference>
<evidence type="ECO:0000259" key="1">
    <source>
        <dbReference type="Pfam" id="PF09722"/>
    </source>
</evidence>
<protein>
    <submittedName>
        <fullName evidence="3">Uncharacterized protein</fullName>
    </submittedName>
</protein>